<evidence type="ECO:0000313" key="2">
    <source>
        <dbReference type="Proteomes" id="UP000000305"/>
    </source>
</evidence>
<protein>
    <submittedName>
        <fullName evidence="1">Uncharacterized protein</fullName>
    </submittedName>
</protein>
<proteinExistence type="predicted"/>
<dbReference type="EMBL" id="GL732528">
    <property type="protein sequence ID" value="EFX86962.1"/>
    <property type="molecule type" value="Genomic_DNA"/>
</dbReference>
<dbReference type="KEGG" id="dpx:DAPPUDRAFT_235779"/>
<keyword evidence="2" id="KW-1185">Reference proteome</keyword>
<evidence type="ECO:0000313" key="1">
    <source>
        <dbReference type="EMBL" id="EFX86962.1"/>
    </source>
</evidence>
<dbReference type="SMART" id="SM01265">
    <property type="entry name" value="Mab-21"/>
    <property type="match status" value="1"/>
</dbReference>
<reference evidence="1 2" key="1">
    <citation type="journal article" date="2011" name="Science">
        <title>The ecoresponsive genome of Daphnia pulex.</title>
        <authorList>
            <person name="Colbourne J.K."/>
            <person name="Pfrender M.E."/>
            <person name="Gilbert D."/>
            <person name="Thomas W.K."/>
            <person name="Tucker A."/>
            <person name="Oakley T.H."/>
            <person name="Tokishita S."/>
            <person name="Aerts A."/>
            <person name="Arnold G.J."/>
            <person name="Basu M.K."/>
            <person name="Bauer D.J."/>
            <person name="Caceres C.E."/>
            <person name="Carmel L."/>
            <person name="Casola C."/>
            <person name="Choi J.H."/>
            <person name="Detter J.C."/>
            <person name="Dong Q."/>
            <person name="Dusheyko S."/>
            <person name="Eads B.D."/>
            <person name="Frohlich T."/>
            <person name="Geiler-Samerotte K.A."/>
            <person name="Gerlach D."/>
            <person name="Hatcher P."/>
            <person name="Jogdeo S."/>
            <person name="Krijgsveld J."/>
            <person name="Kriventseva E.V."/>
            <person name="Kultz D."/>
            <person name="Laforsch C."/>
            <person name="Lindquist E."/>
            <person name="Lopez J."/>
            <person name="Manak J.R."/>
            <person name="Muller J."/>
            <person name="Pangilinan J."/>
            <person name="Patwardhan R.P."/>
            <person name="Pitluck S."/>
            <person name="Pritham E.J."/>
            <person name="Rechtsteiner A."/>
            <person name="Rho M."/>
            <person name="Rogozin I.B."/>
            <person name="Sakarya O."/>
            <person name="Salamov A."/>
            <person name="Schaack S."/>
            <person name="Shapiro H."/>
            <person name="Shiga Y."/>
            <person name="Skalitzky C."/>
            <person name="Smith Z."/>
            <person name="Souvorov A."/>
            <person name="Sung W."/>
            <person name="Tang Z."/>
            <person name="Tsuchiya D."/>
            <person name="Tu H."/>
            <person name="Vos H."/>
            <person name="Wang M."/>
            <person name="Wolf Y.I."/>
            <person name="Yamagata H."/>
            <person name="Yamada T."/>
            <person name="Ye Y."/>
            <person name="Shaw J.R."/>
            <person name="Andrews J."/>
            <person name="Crease T.J."/>
            <person name="Tang H."/>
            <person name="Lucas S.M."/>
            <person name="Robertson H.M."/>
            <person name="Bork P."/>
            <person name="Koonin E.V."/>
            <person name="Zdobnov E.M."/>
            <person name="Grigoriev I.V."/>
            <person name="Lynch M."/>
            <person name="Boore J.L."/>
        </authorList>
    </citation>
    <scope>NUCLEOTIDE SEQUENCE [LARGE SCALE GENOMIC DNA]</scope>
</reference>
<dbReference type="InterPro" id="IPR024810">
    <property type="entry name" value="MAB21L/cGLR"/>
</dbReference>
<dbReference type="Gene3D" id="3.30.460.90">
    <property type="match status" value="1"/>
</dbReference>
<dbReference type="PANTHER" id="PTHR10656">
    <property type="entry name" value="CELL FATE DETERMINING PROTEIN MAB21-RELATED"/>
    <property type="match status" value="1"/>
</dbReference>
<dbReference type="Gene3D" id="1.10.1410.40">
    <property type="match status" value="1"/>
</dbReference>
<accession>E9G0T9</accession>
<name>E9G0T9_DAPPU</name>
<sequence>MSLEFVYASEGYDEFVALCANPAVIESRVDRLQRNDRVQDQLTSHLRSNHKYRVYASFEILLQDPAATRIEKGLDFPGAIFTLCRQSTFNELTELARLLVQHGVQIHHTRTGSQSVSFICRYRNCDYVELMRTLVRHDGLSTHVCDTLVRLCRNGGADNLIDRVRALTKFGIDVVRLDCDSADSNVITEDVENIFSKLDDDVVEEEESLLESRLGSILKSCRTTIHLKIHSHQGRIIYNHQIDHAEESGLLSFNTRENSIYLPAYREWQNIHAAWHRPPEVVANTGPLGQWIFKYLDEHSHRREVCDKSPNRCDWCGVGAHVDDYLNRLMDKVEEMCSLFAVKRFVRYGSSAEKTNIFRASEFDRGVVLLNFGQSPSDPNQIVYTGSDPNYLALKLDGEPSNKPINSSTLIGLLMKFTTEAVERVHSVHVFAPTVAFGETCVTVYFLYRGRHPAAAVKVSVDITIAVQAAEQPVMITNGWYISDDTEGVVLLVPHRKGIGDQWRLSYPTLERNMILHAGVEVARVYQLLKFLAALHHARDNLKREIPRKSSLSSYALKTCLFRYMRHHFRPPPWQPEDSLRHAIGILRQFPVNSCEMTSYFNKEIVVFNVTPKSRKAVAEIISMLNQLLESQNYCSRNYFARSAVERKYLTAAV</sequence>
<dbReference type="AlphaFoldDB" id="E9G0T9"/>
<dbReference type="PhylomeDB" id="E9G0T9"/>
<dbReference type="InParanoid" id="E9G0T9"/>
<dbReference type="HOGENOM" id="CLU_419365_0_0_1"/>
<dbReference type="Proteomes" id="UP000000305">
    <property type="component" value="Unassembled WGS sequence"/>
</dbReference>
<organism evidence="1 2">
    <name type="scientific">Daphnia pulex</name>
    <name type="common">Water flea</name>
    <dbReference type="NCBI Taxonomy" id="6669"/>
    <lineage>
        <taxon>Eukaryota</taxon>
        <taxon>Metazoa</taxon>
        <taxon>Ecdysozoa</taxon>
        <taxon>Arthropoda</taxon>
        <taxon>Crustacea</taxon>
        <taxon>Branchiopoda</taxon>
        <taxon>Diplostraca</taxon>
        <taxon>Cladocera</taxon>
        <taxon>Anomopoda</taxon>
        <taxon>Daphniidae</taxon>
        <taxon>Daphnia</taxon>
    </lineage>
</organism>
<gene>
    <name evidence="1" type="ORF">DAPPUDRAFT_235779</name>
</gene>
<dbReference type="OrthoDB" id="6337548at2759"/>
<dbReference type="PANTHER" id="PTHR10656:SF70">
    <property type="entry name" value="PROTEIN MAB-21-RELATED"/>
    <property type="match status" value="1"/>
</dbReference>